<gene>
    <name evidence="2" type="ORF">AB5J51_02085</name>
</gene>
<dbReference type="PROSITE" id="PS51736">
    <property type="entry name" value="RECOMBINASES_3"/>
    <property type="match status" value="1"/>
</dbReference>
<dbReference type="GO" id="GO:0003677">
    <property type="term" value="F:DNA binding"/>
    <property type="evidence" value="ECO:0007669"/>
    <property type="project" value="InterPro"/>
</dbReference>
<feature type="domain" description="Resolvase/invertase-type recombinase catalytic" evidence="1">
    <location>
        <begin position="1"/>
        <end position="28"/>
    </location>
</feature>
<dbReference type="EMBL" id="CP165727">
    <property type="protein sequence ID" value="XDV61815.1"/>
    <property type="molecule type" value="Genomic_DNA"/>
</dbReference>
<reference evidence="2" key="1">
    <citation type="submission" date="2024-08" db="EMBL/GenBank/DDBJ databases">
        <authorList>
            <person name="Yu S.T."/>
        </authorList>
    </citation>
    <scope>NUCLEOTIDE SEQUENCE</scope>
    <source>
        <strain evidence="2">R33</strain>
    </source>
</reference>
<accession>A0AB39XVA9</accession>
<protein>
    <recommendedName>
        <fullName evidence="1">Resolvase/invertase-type recombinase catalytic domain-containing protein</fullName>
    </recommendedName>
</protein>
<name>A0AB39XVA9_9ACTN</name>
<sequence length="68" mass="7293">MFAALAEFIRELIVIGTNEGLVAARTRVGGRPTVATEEVIKAARDLLPDPGPNLRAGAVPRQLEARTR</sequence>
<dbReference type="GO" id="GO:0000150">
    <property type="term" value="F:DNA strand exchange activity"/>
    <property type="evidence" value="ECO:0007669"/>
    <property type="project" value="InterPro"/>
</dbReference>
<dbReference type="AlphaFoldDB" id="A0AB39XVA9"/>
<dbReference type="InterPro" id="IPR006119">
    <property type="entry name" value="Resolv_N"/>
</dbReference>
<organism evidence="2">
    <name type="scientific">Streptomyces sp. R33</name>
    <dbReference type="NCBI Taxonomy" id="3238629"/>
    <lineage>
        <taxon>Bacteria</taxon>
        <taxon>Bacillati</taxon>
        <taxon>Actinomycetota</taxon>
        <taxon>Actinomycetes</taxon>
        <taxon>Kitasatosporales</taxon>
        <taxon>Streptomycetaceae</taxon>
        <taxon>Streptomyces</taxon>
    </lineage>
</organism>
<evidence type="ECO:0000313" key="2">
    <source>
        <dbReference type="EMBL" id="XDV61815.1"/>
    </source>
</evidence>
<dbReference type="RefSeq" id="WP_369776547.1">
    <property type="nucleotide sequence ID" value="NZ_CP165727.1"/>
</dbReference>
<proteinExistence type="predicted"/>
<evidence type="ECO:0000259" key="1">
    <source>
        <dbReference type="PROSITE" id="PS51736"/>
    </source>
</evidence>